<feature type="repeat" description="ANK" evidence="3">
    <location>
        <begin position="52"/>
        <end position="84"/>
    </location>
</feature>
<dbReference type="SUPFAM" id="SSF48403">
    <property type="entry name" value="Ankyrin repeat"/>
    <property type="match status" value="1"/>
</dbReference>
<dbReference type="PANTHER" id="PTHR24166">
    <property type="entry name" value="ROLLING PEBBLES, ISOFORM B"/>
    <property type="match status" value="1"/>
</dbReference>
<dbReference type="Pfam" id="PF00023">
    <property type="entry name" value="Ank"/>
    <property type="match status" value="1"/>
</dbReference>
<evidence type="ECO:0000256" key="2">
    <source>
        <dbReference type="ARBA" id="ARBA00023043"/>
    </source>
</evidence>
<proteinExistence type="predicted"/>
<dbReference type="SMART" id="SM00248">
    <property type="entry name" value="ANK"/>
    <property type="match status" value="3"/>
</dbReference>
<dbReference type="OrthoDB" id="671583at2"/>
<dbReference type="InterPro" id="IPR050889">
    <property type="entry name" value="Dendritic_Spine_Reg/Scaffold"/>
</dbReference>
<evidence type="ECO:0000313" key="4">
    <source>
        <dbReference type="EMBL" id="PXZ00357.1"/>
    </source>
</evidence>
<evidence type="ECO:0000256" key="1">
    <source>
        <dbReference type="ARBA" id="ARBA00022737"/>
    </source>
</evidence>
<evidence type="ECO:0000313" key="5">
    <source>
        <dbReference type="Proteomes" id="UP000247565"/>
    </source>
</evidence>
<dbReference type="Pfam" id="PF12796">
    <property type="entry name" value="Ank_2"/>
    <property type="match status" value="1"/>
</dbReference>
<dbReference type="EMBL" id="QGLT01000003">
    <property type="protein sequence ID" value="PXZ00357.1"/>
    <property type="molecule type" value="Genomic_DNA"/>
</dbReference>
<comment type="caution">
    <text evidence="4">The sequence shown here is derived from an EMBL/GenBank/DDBJ whole genome shotgun (WGS) entry which is preliminary data.</text>
</comment>
<protein>
    <submittedName>
        <fullName evidence="4">Uncharacterized protein</fullName>
    </submittedName>
</protein>
<dbReference type="PROSITE" id="PS50297">
    <property type="entry name" value="ANK_REP_REGION"/>
    <property type="match status" value="3"/>
</dbReference>
<feature type="repeat" description="ANK" evidence="3">
    <location>
        <begin position="85"/>
        <end position="117"/>
    </location>
</feature>
<keyword evidence="2 3" id="KW-0040">ANK repeat</keyword>
<keyword evidence="1" id="KW-0677">Repeat</keyword>
<dbReference type="Gene3D" id="1.25.40.20">
    <property type="entry name" value="Ankyrin repeat-containing domain"/>
    <property type="match status" value="2"/>
</dbReference>
<dbReference type="Proteomes" id="UP000247565">
    <property type="component" value="Unassembled WGS sequence"/>
</dbReference>
<dbReference type="InterPro" id="IPR036770">
    <property type="entry name" value="Ankyrin_rpt-contain_sf"/>
</dbReference>
<keyword evidence="5" id="KW-1185">Reference proteome</keyword>
<sequence length="177" mass="19350">MTVSSSLDSSSSPEFTSQEIETLYFNSAREGSLPLLEEFIVAGMNINHQNEKGYTPLILTTYNNHHDATAFLLKSGANTDLQDKTGATALMGVAFKDHVEMANLLIKAGASVDIPNNLGRTPLMFAILFNRNDMTEILLKAGANPLHADGEGITPLKLAEQQGNKHLIYLLENYQNI</sequence>
<organism evidence="4 5">
    <name type="scientific">Commensalibacter melissae</name>
    <dbReference type="NCBI Taxonomy" id="2070537"/>
    <lineage>
        <taxon>Bacteria</taxon>
        <taxon>Pseudomonadati</taxon>
        <taxon>Pseudomonadota</taxon>
        <taxon>Alphaproteobacteria</taxon>
        <taxon>Acetobacterales</taxon>
        <taxon>Acetobacteraceae</taxon>
    </lineage>
</organism>
<dbReference type="RefSeq" id="WP_110439280.1">
    <property type="nucleotide sequence ID" value="NZ_CP046393.1"/>
</dbReference>
<dbReference type="InterPro" id="IPR002110">
    <property type="entry name" value="Ankyrin_rpt"/>
</dbReference>
<accession>A0A318N0P6</accession>
<gene>
    <name evidence="4" type="ORF">DK869_06975</name>
</gene>
<dbReference type="PANTHER" id="PTHR24166:SF48">
    <property type="entry name" value="PROTEIN VAPYRIN"/>
    <property type="match status" value="1"/>
</dbReference>
<dbReference type="AlphaFoldDB" id="A0A318N0P6"/>
<dbReference type="PROSITE" id="PS50088">
    <property type="entry name" value="ANK_REPEAT"/>
    <property type="match status" value="3"/>
</dbReference>
<evidence type="ECO:0000256" key="3">
    <source>
        <dbReference type="PROSITE-ProRule" id="PRU00023"/>
    </source>
</evidence>
<name>A0A318N0P6_9PROT</name>
<reference evidence="4 5" key="1">
    <citation type="submission" date="2018-05" db="EMBL/GenBank/DDBJ databases">
        <title>Reference genomes for bee gut microbiota database.</title>
        <authorList>
            <person name="Ellegaard K.M."/>
        </authorList>
    </citation>
    <scope>NUCLEOTIDE SEQUENCE [LARGE SCALE GENOMIC DNA]</scope>
    <source>
        <strain evidence="4 5">ESL0284</strain>
    </source>
</reference>
<feature type="repeat" description="ANK" evidence="3">
    <location>
        <begin position="118"/>
        <end position="150"/>
    </location>
</feature>